<feature type="domain" description="K Homology" evidence="4">
    <location>
        <begin position="382"/>
        <end position="457"/>
    </location>
</feature>
<dbReference type="GO" id="GO:0003723">
    <property type="term" value="F:RNA binding"/>
    <property type="evidence" value="ECO:0007669"/>
    <property type="project" value="UniProtKB-UniRule"/>
</dbReference>
<sequence>MEGGGYYGLSGKRAHNNEGNAGERNGKQKKRLSYIDDQATQVEETEYRILCPINRIGSLIGKGGSIIKALRTECRSKIKVEDPVLGSDERVIIISSSSDQIAEQAYYACAAQEALFKVHARITEADYDDQFPQPVNFRLLVPKVHIGCLLGKAGKIIEQMRKDIGVQIRILPKDQHPACAASTDELVQVAGDAFLVRKALFEISTRLHDNLTGERMQRDPYMPEGHGRFAVPMFPGGGGVYHSGGYLQMGSLLAPSSGYSYGGVYGDVNATNAWGLSSPSSATGAVTRPVGASEEEFILRVLCPNSRTGSIIGKGGVIINKMRETTGAKIKVEEQVPDSEERVIIVSAAEFADTYPSPTIEAVIQVFRRLAEMQMDKDVDNKSFSLRLLVPSNQIGCLLGKGGSIVTEMRKLTKANIRISPKDEPCKCAEENDELVQIMGDQSVVHDALVQILNRLRSNLFKGQEGRDTGPGLGLPVYAGAAYAGSNLFNSYKAGPDSGSAGTTYLGMNVGYHNSDYGFGGISSINRDGKDSGRRQR</sequence>
<evidence type="ECO:0000313" key="5">
    <source>
        <dbReference type="EMBL" id="KAI5060829.1"/>
    </source>
</evidence>
<feature type="domain" description="K Homology" evidence="4">
    <location>
        <begin position="43"/>
        <end position="113"/>
    </location>
</feature>
<protein>
    <recommendedName>
        <fullName evidence="4">K Homology domain-containing protein</fullName>
    </recommendedName>
</protein>
<gene>
    <name evidence="5" type="ORF">GOP47_0023334</name>
</gene>
<dbReference type="PROSITE" id="PS50084">
    <property type="entry name" value="KH_TYPE_1"/>
    <property type="match status" value="4"/>
</dbReference>
<feature type="domain" description="K Homology" evidence="4">
    <location>
        <begin position="295"/>
        <end position="371"/>
    </location>
</feature>
<dbReference type="Pfam" id="PF00013">
    <property type="entry name" value="KH_1"/>
    <property type="match status" value="4"/>
</dbReference>
<evidence type="ECO:0000256" key="2">
    <source>
        <dbReference type="PROSITE-ProRule" id="PRU00117"/>
    </source>
</evidence>
<keyword evidence="2" id="KW-0694">RNA-binding</keyword>
<dbReference type="InterPro" id="IPR004088">
    <property type="entry name" value="KH_dom_type_1"/>
</dbReference>
<name>A0A9D4U3A7_ADICA</name>
<dbReference type="Gene3D" id="3.30.1370.10">
    <property type="entry name" value="K Homology domain, type 1"/>
    <property type="match status" value="2"/>
</dbReference>
<accession>A0A9D4U3A7</accession>
<dbReference type="SMART" id="SM00322">
    <property type="entry name" value="KH"/>
    <property type="match status" value="4"/>
</dbReference>
<evidence type="ECO:0000256" key="1">
    <source>
        <dbReference type="ARBA" id="ARBA00022737"/>
    </source>
</evidence>
<comment type="caution">
    <text evidence="5">The sequence shown here is derived from an EMBL/GenBank/DDBJ whole genome shotgun (WGS) entry which is preliminary data.</text>
</comment>
<dbReference type="OrthoDB" id="1937934at2759"/>
<dbReference type="SUPFAM" id="SSF54791">
    <property type="entry name" value="Eukaryotic type KH-domain (KH-domain type I)"/>
    <property type="match status" value="4"/>
</dbReference>
<feature type="region of interest" description="Disordered" evidence="3">
    <location>
        <begin position="1"/>
        <end position="32"/>
    </location>
</feature>
<evidence type="ECO:0000259" key="4">
    <source>
        <dbReference type="SMART" id="SM00322"/>
    </source>
</evidence>
<dbReference type="InterPro" id="IPR004087">
    <property type="entry name" value="KH_dom"/>
</dbReference>
<evidence type="ECO:0000256" key="3">
    <source>
        <dbReference type="SAM" id="MobiDB-lite"/>
    </source>
</evidence>
<dbReference type="Proteomes" id="UP000886520">
    <property type="component" value="Chromosome 23"/>
</dbReference>
<reference evidence="5" key="1">
    <citation type="submission" date="2021-01" db="EMBL/GenBank/DDBJ databases">
        <title>Adiantum capillus-veneris genome.</title>
        <authorList>
            <person name="Fang Y."/>
            <person name="Liao Q."/>
        </authorList>
    </citation>
    <scope>NUCLEOTIDE SEQUENCE</scope>
    <source>
        <strain evidence="5">H3</strain>
        <tissue evidence="5">Leaf</tissue>
    </source>
</reference>
<organism evidence="5 6">
    <name type="scientific">Adiantum capillus-veneris</name>
    <name type="common">Maidenhair fern</name>
    <dbReference type="NCBI Taxonomy" id="13818"/>
    <lineage>
        <taxon>Eukaryota</taxon>
        <taxon>Viridiplantae</taxon>
        <taxon>Streptophyta</taxon>
        <taxon>Embryophyta</taxon>
        <taxon>Tracheophyta</taxon>
        <taxon>Polypodiopsida</taxon>
        <taxon>Polypodiidae</taxon>
        <taxon>Polypodiales</taxon>
        <taxon>Pteridineae</taxon>
        <taxon>Pteridaceae</taxon>
        <taxon>Vittarioideae</taxon>
        <taxon>Adiantum</taxon>
    </lineage>
</organism>
<dbReference type="EMBL" id="JABFUD020000023">
    <property type="protein sequence ID" value="KAI5060829.1"/>
    <property type="molecule type" value="Genomic_DNA"/>
</dbReference>
<evidence type="ECO:0000313" key="6">
    <source>
        <dbReference type="Proteomes" id="UP000886520"/>
    </source>
</evidence>
<keyword evidence="6" id="KW-1185">Reference proteome</keyword>
<dbReference type="CDD" id="cd22460">
    <property type="entry name" value="KH-I_PEPPER_rpt2_like"/>
    <property type="match status" value="2"/>
</dbReference>
<dbReference type="Gene3D" id="3.30.310.210">
    <property type="match status" value="1"/>
</dbReference>
<dbReference type="AlphaFoldDB" id="A0A9D4U3A7"/>
<dbReference type="InterPro" id="IPR036612">
    <property type="entry name" value="KH_dom_type_1_sf"/>
</dbReference>
<feature type="domain" description="K Homology" evidence="4">
    <location>
        <begin position="133"/>
        <end position="208"/>
    </location>
</feature>
<keyword evidence="1" id="KW-0677">Repeat</keyword>
<dbReference type="PANTHER" id="PTHR10288">
    <property type="entry name" value="KH DOMAIN CONTAINING RNA BINDING PROTEIN"/>
    <property type="match status" value="1"/>
</dbReference>
<dbReference type="CDD" id="cd22459">
    <property type="entry name" value="KH-I_PEPPER_rpt1_like"/>
    <property type="match status" value="2"/>
</dbReference>
<proteinExistence type="predicted"/>